<accession>A0A1H8ZWE6</accession>
<keyword evidence="2" id="KW-1185">Reference proteome</keyword>
<reference evidence="2" key="1">
    <citation type="submission" date="2016-10" db="EMBL/GenBank/DDBJ databases">
        <authorList>
            <person name="Varghese N."/>
            <person name="Submissions S."/>
        </authorList>
    </citation>
    <scope>NUCLEOTIDE SEQUENCE [LARGE SCALE GENOMIC DNA]</scope>
    <source>
        <strain evidence="2">DSM 24740</strain>
    </source>
</reference>
<dbReference type="InParanoid" id="A0A1H8ZWE6"/>
<name>A0A1H8ZWE6_9BACT</name>
<dbReference type="OrthoDB" id="5344363at2"/>
<evidence type="ECO:0000313" key="1">
    <source>
        <dbReference type="EMBL" id="SEP68601.1"/>
    </source>
</evidence>
<gene>
    <name evidence="1" type="ORF">SAMN05444359_101467</name>
</gene>
<sequence>MKIFYLGRKPSTFPPALDWRRWGGEPMFEVDAFALFNQEGDLTEEDIEKAQLARMHGRPWLYFGELPFPPFSESARSWQTFEPEKRMEEYLHALSALPRTNYQPIDCNFYDNFEAAIVQRRPVKIKYRGGGESPLRIETRLLDTKTDKTEEYVQFRNGDWLRLDRVISVDGLAAGESCRF</sequence>
<proteinExistence type="predicted"/>
<evidence type="ECO:0000313" key="2">
    <source>
        <dbReference type="Proteomes" id="UP000199021"/>
    </source>
</evidence>
<dbReference type="RefSeq" id="WP_090165167.1">
    <property type="nucleotide sequence ID" value="NZ_FOFB01000001.1"/>
</dbReference>
<dbReference type="EMBL" id="FOFB01000001">
    <property type="protein sequence ID" value="SEP68601.1"/>
    <property type="molecule type" value="Genomic_DNA"/>
</dbReference>
<dbReference type="SUPFAM" id="SSF101744">
    <property type="entry name" value="Rof/RNase P subunit-like"/>
    <property type="match status" value="1"/>
</dbReference>
<dbReference type="AlphaFoldDB" id="A0A1H8ZWE6"/>
<dbReference type="InterPro" id="IPR023534">
    <property type="entry name" value="Rof/RNase_P-like"/>
</dbReference>
<dbReference type="Gene3D" id="2.30.30.400">
    <property type="entry name" value="Rof-like"/>
    <property type="match status" value="1"/>
</dbReference>
<dbReference type="Proteomes" id="UP000199021">
    <property type="component" value="Unassembled WGS sequence"/>
</dbReference>
<dbReference type="InterPro" id="IPR038626">
    <property type="entry name" value="Rof-like_sf"/>
</dbReference>
<dbReference type="STRING" id="478744.SAMN05444359_101467"/>
<organism evidence="1 2">
    <name type="scientific">Neolewinella agarilytica</name>
    <dbReference type="NCBI Taxonomy" id="478744"/>
    <lineage>
        <taxon>Bacteria</taxon>
        <taxon>Pseudomonadati</taxon>
        <taxon>Bacteroidota</taxon>
        <taxon>Saprospiria</taxon>
        <taxon>Saprospirales</taxon>
        <taxon>Lewinellaceae</taxon>
        <taxon>Neolewinella</taxon>
    </lineage>
</organism>
<protein>
    <submittedName>
        <fullName evidence="1">Transcriptional antiterminator Rof (Rho-off)</fullName>
    </submittedName>
</protein>